<keyword evidence="4" id="KW-1185">Reference proteome</keyword>
<reference evidence="4" key="1">
    <citation type="journal article" date="2019" name="Int. J. Syst. Evol. Microbiol.">
        <title>The Global Catalogue of Microorganisms (GCM) 10K type strain sequencing project: providing services to taxonomists for standard genome sequencing and annotation.</title>
        <authorList>
            <consortium name="The Broad Institute Genomics Platform"/>
            <consortium name="The Broad Institute Genome Sequencing Center for Infectious Disease"/>
            <person name="Wu L."/>
            <person name="Ma J."/>
        </authorList>
    </citation>
    <scope>NUCLEOTIDE SEQUENCE [LARGE SCALE GENOMIC DNA]</scope>
    <source>
        <strain evidence="4">CGMCC 1.16031</strain>
    </source>
</reference>
<dbReference type="Pfam" id="PF00326">
    <property type="entry name" value="Peptidase_S9"/>
    <property type="match status" value="1"/>
</dbReference>
<dbReference type="PANTHER" id="PTHR42972:SF8">
    <property type="entry name" value="POLYHYDROXYBUTYRATE DEPOLYMERASE"/>
    <property type="match status" value="1"/>
</dbReference>
<name>A0ABW1XS55_9ALTE</name>
<protein>
    <submittedName>
        <fullName evidence="3">Prolyl oligopeptidase family serine peptidase</fullName>
    </submittedName>
</protein>
<dbReference type="EMBL" id="JBHSUS010000001">
    <property type="protein sequence ID" value="MFC6441589.1"/>
    <property type="molecule type" value="Genomic_DNA"/>
</dbReference>
<evidence type="ECO:0000259" key="2">
    <source>
        <dbReference type="Pfam" id="PF00326"/>
    </source>
</evidence>
<dbReference type="InterPro" id="IPR001375">
    <property type="entry name" value="Peptidase_S9_cat"/>
</dbReference>
<evidence type="ECO:0000313" key="3">
    <source>
        <dbReference type="EMBL" id="MFC6441589.1"/>
    </source>
</evidence>
<evidence type="ECO:0000313" key="4">
    <source>
        <dbReference type="Proteomes" id="UP001596364"/>
    </source>
</evidence>
<dbReference type="SUPFAM" id="SSF53474">
    <property type="entry name" value="alpha/beta-Hydrolases"/>
    <property type="match status" value="1"/>
</dbReference>
<evidence type="ECO:0000256" key="1">
    <source>
        <dbReference type="SAM" id="SignalP"/>
    </source>
</evidence>
<dbReference type="Gene3D" id="3.40.50.1820">
    <property type="entry name" value="alpha/beta hydrolase"/>
    <property type="match status" value="2"/>
</dbReference>
<dbReference type="InterPro" id="IPR029058">
    <property type="entry name" value="AB_hydrolase_fold"/>
</dbReference>
<feature type="signal peptide" evidence="1">
    <location>
        <begin position="1"/>
        <end position="18"/>
    </location>
</feature>
<comment type="caution">
    <text evidence="3">The sequence shown here is derived from an EMBL/GenBank/DDBJ whole genome shotgun (WGS) entry which is preliminary data.</text>
</comment>
<feature type="chain" id="PRO_5046557570" evidence="1">
    <location>
        <begin position="19"/>
        <end position="328"/>
    </location>
</feature>
<dbReference type="Proteomes" id="UP001596364">
    <property type="component" value="Unassembled WGS sequence"/>
</dbReference>
<accession>A0ABW1XS55</accession>
<gene>
    <name evidence="3" type="ORF">ACFP85_15655</name>
</gene>
<dbReference type="PANTHER" id="PTHR42972">
    <property type="entry name" value="TOL-PAL SYSTEM PROTEIN TOLB"/>
    <property type="match status" value="1"/>
</dbReference>
<sequence>MRRSLVLSAICLSAGSLASVPKMQLDTNSMTLSGLSAGGYMAAQMLVANSDRFSGAGIIAAGPVYCAQNSLLTALEHCVNKIDSPIPVSELVTEIKRWESNSLVAPLDNLNKAKVWVLHGSKDGRVIEPVTDALVEQLKALAPDIKLTYSKDKPYAHHFPTRDNGHACDTSEAPFIGQCGFDAAGDMFRYLMPQTKTASDTANGKVYDFSQAEFIGDDVSGLAETGYVYVPAQCESGNTCGVHISLHGCNQFAGADNVGLAYIEKTGINRWADANNLVVLYPQTQASNLMPFNPQGCWDWWGYTDENYANQKSAQGSAILKMVAALSK</sequence>
<organism evidence="3 4">
    <name type="scientific">Pseudobowmanella zhangzhouensis</name>
    <dbReference type="NCBI Taxonomy" id="1537679"/>
    <lineage>
        <taxon>Bacteria</taxon>
        <taxon>Pseudomonadati</taxon>
        <taxon>Pseudomonadota</taxon>
        <taxon>Gammaproteobacteria</taxon>
        <taxon>Alteromonadales</taxon>
        <taxon>Alteromonadaceae</taxon>
    </lineage>
</organism>
<feature type="domain" description="Peptidase S9 prolyl oligopeptidase catalytic" evidence="2">
    <location>
        <begin position="24"/>
        <end position="152"/>
    </location>
</feature>
<proteinExistence type="predicted"/>
<keyword evidence="1" id="KW-0732">Signal</keyword>
<dbReference type="RefSeq" id="WP_131257657.1">
    <property type="nucleotide sequence ID" value="NZ_JBHSUS010000001.1"/>
</dbReference>